<reference evidence="1" key="1">
    <citation type="journal article" date="2014" name="Front. Microbiol.">
        <title>High frequency of phylogenetically diverse reductive dehalogenase-homologous genes in deep subseafloor sedimentary metagenomes.</title>
        <authorList>
            <person name="Kawai M."/>
            <person name="Futagami T."/>
            <person name="Toyoda A."/>
            <person name="Takaki Y."/>
            <person name="Nishi S."/>
            <person name="Hori S."/>
            <person name="Arai W."/>
            <person name="Tsubouchi T."/>
            <person name="Morono Y."/>
            <person name="Uchiyama I."/>
            <person name="Ito T."/>
            <person name="Fujiyama A."/>
            <person name="Inagaki F."/>
            <person name="Takami H."/>
        </authorList>
    </citation>
    <scope>NUCLEOTIDE SEQUENCE</scope>
    <source>
        <strain evidence="1">Expedition CK06-06</strain>
    </source>
</reference>
<protein>
    <submittedName>
        <fullName evidence="1">Uncharacterized protein</fullName>
    </submittedName>
</protein>
<gene>
    <name evidence="1" type="ORF">S06H3_06171</name>
</gene>
<dbReference type="EMBL" id="BARV01002370">
    <property type="protein sequence ID" value="GAH91262.1"/>
    <property type="molecule type" value="Genomic_DNA"/>
</dbReference>
<accession>X1JB96</accession>
<organism evidence="1">
    <name type="scientific">marine sediment metagenome</name>
    <dbReference type="NCBI Taxonomy" id="412755"/>
    <lineage>
        <taxon>unclassified sequences</taxon>
        <taxon>metagenomes</taxon>
        <taxon>ecological metagenomes</taxon>
    </lineage>
</organism>
<sequence>GILDRDKRIHRDGIDIPLRKSCIVEGSAR</sequence>
<proteinExistence type="predicted"/>
<evidence type="ECO:0000313" key="1">
    <source>
        <dbReference type="EMBL" id="GAH91262.1"/>
    </source>
</evidence>
<dbReference type="AlphaFoldDB" id="X1JB96"/>
<name>X1JB96_9ZZZZ</name>
<comment type="caution">
    <text evidence="1">The sequence shown here is derived from an EMBL/GenBank/DDBJ whole genome shotgun (WGS) entry which is preliminary data.</text>
</comment>
<feature type="non-terminal residue" evidence="1">
    <location>
        <position position="1"/>
    </location>
</feature>